<dbReference type="InterPro" id="IPR013087">
    <property type="entry name" value="Znf_C2H2_type"/>
</dbReference>
<dbReference type="PROSITE" id="PS00028">
    <property type="entry name" value="ZINC_FINGER_C2H2_1"/>
    <property type="match status" value="1"/>
</dbReference>
<keyword evidence="5" id="KW-0238">DNA-binding</keyword>
<evidence type="ECO:0000256" key="5">
    <source>
        <dbReference type="ARBA" id="ARBA00023125"/>
    </source>
</evidence>
<keyword evidence="8" id="KW-0863">Zinc-finger</keyword>
<dbReference type="PROSITE" id="PS51156">
    <property type="entry name" value="ELM2"/>
    <property type="match status" value="1"/>
</dbReference>
<evidence type="ECO:0000256" key="6">
    <source>
        <dbReference type="ARBA" id="ARBA00023163"/>
    </source>
</evidence>
<evidence type="ECO:0000256" key="7">
    <source>
        <dbReference type="ARBA" id="ARBA00023242"/>
    </source>
</evidence>
<evidence type="ECO:0000313" key="13">
    <source>
        <dbReference type="Ensembl" id="ENSDCDP00010061304.1"/>
    </source>
</evidence>
<dbReference type="Ensembl" id="ENSDCDT00010072069.1">
    <property type="protein sequence ID" value="ENSDCDP00010061304.1"/>
    <property type="gene ID" value="ENSDCDG00010033872.1"/>
</dbReference>
<evidence type="ECO:0008006" key="15">
    <source>
        <dbReference type="Google" id="ProtNLM"/>
    </source>
</evidence>
<evidence type="ECO:0000256" key="2">
    <source>
        <dbReference type="ARBA" id="ARBA00022553"/>
    </source>
</evidence>
<dbReference type="InterPro" id="IPR001005">
    <property type="entry name" value="SANT/Myb"/>
</dbReference>
<dbReference type="PANTHER" id="PTHR16089">
    <property type="entry name" value="REST COREPRESSOR COREST PROTEIN-RELATED"/>
    <property type="match status" value="1"/>
</dbReference>
<dbReference type="SMART" id="SM00717">
    <property type="entry name" value="SANT"/>
    <property type="match status" value="1"/>
</dbReference>
<keyword evidence="4" id="KW-0805">Transcription regulation</keyword>
<evidence type="ECO:0000256" key="4">
    <source>
        <dbReference type="ARBA" id="ARBA00023015"/>
    </source>
</evidence>
<feature type="domain" description="ELM2" evidence="11">
    <location>
        <begin position="685"/>
        <end position="777"/>
    </location>
</feature>
<evidence type="ECO:0000259" key="10">
    <source>
        <dbReference type="PROSITE" id="PS50157"/>
    </source>
</evidence>
<dbReference type="InterPro" id="IPR009057">
    <property type="entry name" value="Homeodomain-like_sf"/>
</dbReference>
<evidence type="ECO:0000256" key="8">
    <source>
        <dbReference type="PROSITE-ProRule" id="PRU00042"/>
    </source>
</evidence>
<feature type="region of interest" description="Disordered" evidence="9">
    <location>
        <begin position="875"/>
        <end position="954"/>
    </location>
</feature>
<feature type="domain" description="C2H2-type" evidence="10">
    <location>
        <begin position="955"/>
        <end position="982"/>
    </location>
</feature>
<evidence type="ECO:0000259" key="12">
    <source>
        <dbReference type="PROSITE" id="PS51293"/>
    </source>
</evidence>
<protein>
    <recommendedName>
        <fullName evidence="15">ELM2 and SANT domain-containing protein 1-like</fullName>
    </recommendedName>
</protein>
<keyword evidence="8" id="KW-0479">Metal-binding</keyword>
<dbReference type="GO" id="GO:0003677">
    <property type="term" value="F:DNA binding"/>
    <property type="evidence" value="ECO:0007669"/>
    <property type="project" value="UniProtKB-KW"/>
</dbReference>
<dbReference type="AlphaFoldDB" id="A0AAY4EW27"/>
<evidence type="ECO:0000313" key="14">
    <source>
        <dbReference type="Proteomes" id="UP000694580"/>
    </source>
</evidence>
<dbReference type="InterPro" id="IPR051066">
    <property type="entry name" value="Trans_reg/Corepressor"/>
</dbReference>
<keyword evidence="14" id="KW-1185">Reference proteome</keyword>
<sequence length="1040" mass="116591">MYELLLYGFLRAVVRFLKPSVFKSLSPLKETAISKFSKMKEAVQHPGEVYYNPTNPPLETAHEDPAGRAVTSVESQVRGHFQQTLPMKWVHQDSVQPARWTQGIPDMANWGQNFNPYRGGMNEARGQMAYPKMNHEGDALQREKTSQVSSEVYKDVSQSQMRGLEWEQHQAAMLHTHLQGFQPGHKPADLQCQPHAISHTMQGSMLQPFQLAFGSTKQPVSSGFYQVFPSNTAMPTMGYTEQPKSQHHLQQQMQQHQLQQQQHVRQHLQQQHQIQQHQIQQQQLQQMQYQQQKLHEMQQMHQLQQQKQMHMQAQPKPLHLEAIPVQTQEQELQPPSFQSNIASPPLQENQPQDPGPVLLGTKEEESMAAVEPPEPPAMAQVLPRRSRRLSKDGLSPVATVPSSIPWNQMGKDPHNGADGPQGPAGGVIQSTPRRRRASKEINLETLAQKASEMESLPAKVIKVRLTHPNIHYKCDEGKPGWQAHGSGMVPLVIPVSVPVRRGQVQSQADPTGSWPHGRPGGHDLGQHQYKAENTPSVIVARRRSLKNSVPDSPGLVSGTISRDDDEPKSKRRPRPEPLFIPPPKPSTFIAPSVYSSITPYQSHLRSPIRLPDHPLTLPPYTPPPILSPVREGSGLYFSTFLSNIASGTQSLPPPPTRSLLRSSSSDITPPVLPPIGEATPVSLEPRINIGPQYQAEIPEMRDLSLGQHDLHLANLVSLPLPECRSSPGQNDSVDNLMSAACSSVFTGGGTNQELALHCLYECGGDIMATLEMLLLKNPVFAGKHSLADYHYSGSDSWSQAEKRYFNKGIAAYRKDFFMVQKLVQSKSVAQCVEFYYTYKKQVKIGRNGALTYGPPDPEEQSAEVKIRFRYEAAEEGHHNRKWEESHDPTKDENQVSVTQTRQGVESVSILVQEETPRPAPPPLYSPPQIHKPHPEPTSKKSRAPAKSSQEHEGVFPCKKCSRVFYKVKSRSAHMKSHAEQEKKAAAQRQREEEEERAAAAIMLARRREEEQARLIGEDADRDEQGESSDEAEDDDDEDWQ</sequence>
<feature type="compositionally biased region" description="Polar residues" evidence="9">
    <location>
        <begin position="328"/>
        <end position="352"/>
    </location>
</feature>
<dbReference type="SUPFAM" id="SSF46689">
    <property type="entry name" value="Homeodomain-like"/>
    <property type="match status" value="1"/>
</dbReference>
<feature type="compositionally biased region" description="Basic and acidic residues" evidence="9">
    <location>
        <begin position="1005"/>
        <end position="1024"/>
    </location>
</feature>
<comment type="subcellular location">
    <subcellularLocation>
        <location evidence="1">Nucleus</location>
    </subcellularLocation>
</comment>
<dbReference type="GO" id="GO:0000118">
    <property type="term" value="C:histone deacetylase complex"/>
    <property type="evidence" value="ECO:0007669"/>
    <property type="project" value="TreeGrafter"/>
</dbReference>
<evidence type="ECO:0000256" key="1">
    <source>
        <dbReference type="ARBA" id="ARBA00004123"/>
    </source>
</evidence>
<feature type="region of interest" description="Disordered" evidence="9">
    <location>
        <begin position="501"/>
        <end position="528"/>
    </location>
</feature>
<dbReference type="InterPro" id="IPR000949">
    <property type="entry name" value="ELM2_dom"/>
</dbReference>
<dbReference type="Pfam" id="PF01448">
    <property type="entry name" value="ELM2"/>
    <property type="match status" value="1"/>
</dbReference>
<dbReference type="InterPro" id="IPR017884">
    <property type="entry name" value="SANT_dom"/>
</dbReference>
<evidence type="ECO:0000256" key="9">
    <source>
        <dbReference type="SAM" id="MobiDB-lite"/>
    </source>
</evidence>
<organism evidence="13 14">
    <name type="scientific">Denticeps clupeoides</name>
    <name type="common">denticle herring</name>
    <dbReference type="NCBI Taxonomy" id="299321"/>
    <lineage>
        <taxon>Eukaryota</taxon>
        <taxon>Metazoa</taxon>
        <taxon>Chordata</taxon>
        <taxon>Craniata</taxon>
        <taxon>Vertebrata</taxon>
        <taxon>Euteleostomi</taxon>
        <taxon>Actinopterygii</taxon>
        <taxon>Neopterygii</taxon>
        <taxon>Teleostei</taxon>
        <taxon>Clupei</taxon>
        <taxon>Clupeiformes</taxon>
        <taxon>Denticipitoidei</taxon>
        <taxon>Denticipitidae</taxon>
        <taxon>Denticeps</taxon>
    </lineage>
</organism>
<evidence type="ECO:0000256" key="3">
    <source>
        <dbReference type="ARBA" id="ARBA00022990"/>
    </source>
</evidence>
<dbReference type="GO" id="GO:0008270">
    <property type="term" value="F:zinc ion binding"/>
    <property type="evidence" value="ECO:0007669"/>
    <property type="project" value="UniProtKB-KW"/>
</dbReference>
<feature type="compositionally biased region" description="Acidic residues" evidence="9">
    <location>
        <begin position="1025"/>
        <end position="1040"/>
    </location>
</feature>
<feature type="compositionally biased region" description="Pro residues" evidence="9">
    <location>
        <begin position="576"/>
        <end position="585"/>
    </location>
</feature>
<dbReference type="GO" id="GO:0006357">
    <property type="term" value="P:regulation of transcription by RNA polymerase II"/>
    <property type="evidence" value="ECO:0007669"/>
    <property type="project" value="TreeGrafter"/>
</dbReference>
<feature type="compositionally biased region" description="Basic and acidic residues" evidence="9">
    <location>
        <begin position="976"/>
        <end position="991"/>
    </location>
</feature>
<gene>
    <name evidence="13" type="primary">mideasa</name>
</gene>
<keyword evidence="7" id="KW-0539">Nucleus</keyword>
<feature type="compositionally biased region" description="Polar residues" evidence="9">
    <location>
        <begin position="894"/>
        <end position="905"/>
    </location>
</feature>
<dbReference type="GO" id="GO:0005667">
    <property type="term" value="C:transcription regulator complex"/>
    <property type="evidence" value="ECO:0007669"/>
    <property type="project" value="TreeGrafter"/>
</dbReference>
<reference evidence="13 14" key="1">
    <citation type="submission" date="2020-06" db="EMBL/GenBank/DDBJ databases">
        <authorList>
            <consortium name="Wellcome Sanger Institute Data Sharing"/>
        </authorList>
    </citation>
    <scope>NUCLEOTIDE SEQUENCE [LARGE SCALE GENOMIC DNA]</scope>
</reference>
<dbReference type="PROSITE" id="PS50157">
    <property type="entry name" value="ZINC_FINGER_C2H2_2"/>
    <property type="match status" value="1"/>
</dbReference>
<keyword evidence="2" id="KW-0597">Phosphoprotein</keyword>
<feature type="region of interest" description="Disordered" evidence="9">
    <location>
        <begin position="388"/>
        <end position="437"/>
    </location>
</feature>
<reference evidence="13" key="3">
    <citation type="submission" date="2025-09" db="UniProtKB">
        <authorList>
            <consortium name="Ensembl"/>
        </authorList>
    </citation>
    <scope>IDENTIFICATION</scope>
</reference>
<dbReference type="Gene3D" id="1.10.10.60">
    <property type="entry name" value="Homeodomain-like"/>
    <property type="match status" value="1"/>
</dbReference>
<feature type="compositionally biased region" description="Basic and acidic residues" evidence="9">
    <location>
        <begin position="875"/>
        <end position="893"/>
    </location>
</feature>
<accession>A0AAY4EW27</accession>
<dbReference type="SMART" id="SM01189">
    <property type="entry name" value="ELM2"/>
    <property type="match status" value="1"/>
</dbReference>
<keyword evidence="6" id="KW-0804">Transcription</keyword>
<dbReference type="GeneTree" id="ENSGT00940000157459"/>
<dbReference type="PROSITE" id="PS51293">
    <property type="entry name" value="SANT"/>
    <property type="match status" value="1"/>
</dbReference>
<name>A0AAY4EW27_9TELE</name>
<feature type="region of interest" description="Disordered" evidence="9">
    <location>
        <begin position="969"/>
        <end position="1040"/>
    </location>
</feature>
<dbReference type="Proteomes" id="UP000694580">
    <property type="component" value="Chromosome 14"/>
</dbReference>
<feature type="domain" description="SANT" evidence="12">
    <location>
        <begin position="792"/>
        <end position="843"/>
    </location>
</feature>
<reference evidence="13" key="2">
    <citation type="submission" date="2025-08" db="UniProtKB">
        <authorList>
            <consortium name="Ensembl"/>
        </authorList>
    </citation>
    <scope>IDENTIFICATION</scope>
</reference>
<feature type="region of interest" description="Disordered" evidence="9">
    <location>
        <begin position="328"/>
        <end position="359"/>
    </location>
</feature>
<feature type="region of interest" description="Disordered" evidence="9">
    <location>
        <begin position="544"/>
        <end position="585"/>
    </location>
</feature>
<keyword evidence="8" id="KW-0862">Zinc</keyword>
<dbReference type="GO" id="GO:0003714">
    <property type="term" value="F:transcription corepressor activity"/>
    <property type="evidence" value="ECO:0007669"/>
    <property type="project" value="TreeGrafter"/>
</dbReference>
<feature type="region of interest" description="Disordered" evidence="9">
    <location>
        <begin position="647"/>
        <end position="678"/>
    </location>
</feature>
<keyword evidence="3" id="KW-0007">Acetylation</keyword>
<proteinExistence type="predicted"/>
<dbReference type="FunFam" id="1.10.10.60:FF:000086">
    <property type="entry name" value="transcriptional-regulating factor 1 isoform X1"/>
    <property type="match status" value="1"/>
</dbReference>
<evidence type="ECO:0000259" key="11">
    <source>
        <dbReference type="PROSITE" id="PS51156"/>
    </source>
</evidence>
<dbReference type="PANTHER" id="PTHR16089:SF24">
    <property type="entry name" value="MITOTIC DEACETYLASE-ASSOCIATED SANT DOMAIN PROTEIN"/>
    <property type="match status" value="1"/>
</dbReference>